<dbReference type="Proteomes" id="UP000784294">
    <property type="component" value="Unassembled WGS sequence"/>
</dbReference>
<protein>
    <submittedName>
        <fullName evidence="1">Uncharacterized protein</fullName>
    </submittedName>
</protein>
<evidence type="ECO:0000313" key="2">
    <source>
        <dbReference type="Proteomes" id="UP000784294"/>
    </source>
</evidence>
<accession>A0A448WJ98</accession>
<sequence length="79" mass="8805">MGLSTDVKGVQTLGLYSLGQTCWRYAVSSLNDVEYGRFDMFAVLVDRTYGMPSPAFPSSKGNSSLYLNIKQIINPHLHF</sequence>
<proteinExistence type="predicted"/>
<gene>
    <name evidence="1" type="ORF">PXEA_LOCUS6369</name>
</gene>
<dbReference type="AlphaFoldDB" id="A0A448WJ98"/>
<organism evidence="1 2">
    <name type="scientific">Protopolystoma xenopodis</name>
    <dbReference type="NCBI Taxonomy" id="117903"/>
    <lineage>
        <taxon>Eukaryota</taxon>
        <taxon>Metazoa</taxon>
        <taxon>Spiralia</taxon>
        <taxon>Lophotrochozoa</taxon>
        <taxon>Platyhelminthes</taxon>
        <taxon>Monogenea</taxon>
        <taxon>Polyopisthocotylea</taxon>
        <taxon>Polystomatidea</taxon>
        <taxon>Polystomatidae</taxon>
        <taxon>Protopolystoma</taxon>
    </lineage>
</organism>
<dbReference type="EMBL" id="CAAALY010016280">
    <property type="protein sequence ID" value="VEL12929.1"/>
    <property type="molecule type" value="Genomic_DNA"/>
</dbReference>
<reference evidence="1" key="1">
    <citation type="submission" date="2018-11" db="EMBL/GenBank/DDBJ databases">
        <authorList>
            <consortium name="Pathogen Informatics"/>
        </authorList>
    </citation>
    <scope>NUCLEOTIDE SEQUENCE</scope>
</reference>
<keyword evidence="2" id="KW-1185">Reference proteome</keyword>
<evidence type="ECO:0000313" key="1">
    <source>
        <dbReference type="EMBL" id="VEL12929.1"/>
    </source>
</evidence>
<comment type="caution">
    <text evidence="1">The sequence shown here is derived from an EMBL/GenBank/DDBJ whole genome shotgun (WGS) entry which is preliminary data.</text>
</comment>
<name>A0A448WJ98_9PLAT</name>